<dbReference type="Pfam" id="PF00370">
    <property type="entry name" value="FGGY_N"/>
    <property type="match status" value="1"/>
</dbReference>
<dbReference type="InterPro" id="IPR018485">
    <property type="entry name" value="FGGY_C"/>
</dbReference>
<dbReference type="InterPro" id="IPR043129">
    <property type="entry name" value="ATPase_NBD"/>
</dbReference>
<dbReference type="PANTHER" id="PTHR43095:SF3">
    <property type="entry name" value="L-XYLULOSE_3-KETO-L-GULONATE KINASE"/>
    <property type="match status" value="1"/>
</dbReference>
<dbReference type="PIRSF" id="PIRSF000538">
    <property type="entry name" value="GlpK"/>
    <property type="match status" value="1"/>
</dbReference>
<dbReference type="GO" id="GO:0004856">
    <property type="term" value="F:D-xylulokinase activity"/>
    <property type="evidence" value="ECO:0007669"/>
    <property type="project" value="UniProtKB-EC"/>
</dbReference>
<name>A0A7W0CKQ9_9ACTN</name>
<protein>
    <submittedName>
        <fullName evidence="7">Xylulokinase</fullName>
        <ecNumber evidence="7">2.7.1.17</ecNumber>
    </submittedName>
</protein>
<dbReference type="Proteomes" id="UP000530928">
    <property type="component" value="Unassembled WGS sequence"/>
</dbReference>
<accession>A0A7W0CKQ9</accession>
<evidence type="ECO:0000313" key="8">
    <source>
        <dbReference type="Proteomes" id="UP000530928"/>
    </source>
</evidence>
<dbReference type="InterPro" id="IPR000577">
    <property type="entry name" value="Carb_kinase_FGGY"/>
</dbReference>
<dbReference type="InterPro" id="IPR050406">
    <property type="entry name" value="FGGY_Carb_Kinase"/>
</dbReference>
<dbReference type="AlphaFoldDB" id="A0A7W0CKQ9"/>
<dbReference type="PROSITE" id="PS00445">
    <property type="entry name" value="FGGY_KINASES_2"/>
    <property type="match status" value="1"/>
</dbReference>
<evidence type="ECO:0000313" key="7">
    <source>
        <dbReference type="EMBL" id="MBA2892859.1"/>
    </source>
</evidence>
<reference evidence="7 8" key="1">
    <citation type="submission" date="2020-07" db="EMBL/GenBank/DDBJ databases">
        <title>Genomic Encyclopedia of Type Strains, Phase IV (KMG-IV): sequencing the most valuable type-strain genomes for metagenomic binning, comparative biology and taxonomic classification.</title>
        <authorList>
            <person name="Goeker M."/>
        </authorList>
    </citation>
    <scope>NUCLEOTIDE SEQUENCE [LARGE SCALE GENOMIC DNA]</scope>
    <source>
        <strain evidence="7 8">DSM 45533</strain>
    </source>
</reference>
<evidence type="ECO:0000256" key="4">
    <source>
        <dbReference type="RuleBase" id="RU003733"/>
    </source>
</evidence>
<dbReference type="PANTHER" id="PTHR43095">
    <property type="entry name" value="SUGAR KINASE"/>
    <property type="match status" value="1"/>
</dbReference>
<keyword evidence="8" id="KW-1185">Reference proteome</keyword>
<dbReference type="SUPFAM" id="SSF53067">
    <property type="entry name" value="Actin-like ATPase domain"/>
    <property type="match status" value="2"/>
</dbReference>
<gene>
    <name evidence="7" type="ORF">HNR30_004213</name>
</gene>
<sequence>MKGAICVDAGTTMIKAVAYDGGGRETALARRPTRVTRPAPGHSEQDMDEVWAAVVACVREVVAAAGAVDFLAITAQGDGLWLVDERNRPTGPALLWNDGRAAAIVTGWEERGVLARAFPINGSVTFAGLPNAILAWLGEHDPARLERSAAALTCGGWIFANLTGRRAIDSSDAAAPFTDLATGEYSADLLTLYGMSWARRLLPARIADEHRTAPLTTAELGLPPGTPVVMAPYDIAATAIGVGATEPGQACGILGTTLCTEIVTADPAPGSAQAGFTVALGLPRRHLRVFPTLAGVEVIHWACTLLGLRDPEELGRRAAPDTRGLSFLPYLSPAGERAPFRDPGIRGSMHGLTVEHGPEHVARAVLEGLSLVIRDCLEAAGSPPGELRVCGGGAASEEWTQLIADATGVTVLRPVDTEAGARGAYQVGRLQLGQEPVAPAVRDVWVPRGDLDDAYERFVRLRGVR</sequence>
<keyword evidence="2 4" id="KW-0808">Transferase</keyword>
<comment type="caution">
    <text evidence="7">The sequence shown here is derived from an EMBL/GenBank/DDBJ whole genome shotgun (WGS) entry which is preliminary data.</text>
</comment>
<dbReference type="RefSeq" id="WP_312894541.1">
    <property type="nucleotide sequence ID" value="NZ_BAABAM010000003.1"/>
</dbReference>
<dbReference type="InterPro" id="IPR018484">
    <property type="entry name" value="FGGY_N"/>
</dbReference>
<dbReference type="Pfam" id="PF02782">
    <property type="entry name" value="FGGY_C"/>
    <property type="match status" value="1"/>
</dbReference>
<evidence type="ECO:0000256" key="2">
    <source>
        <dbReference type="ARBA" id="ARBA00022679"/>
    </source>
</evidence>
<proteinExistence type="inferred from homology"/>
<comment type="similarity">
    <text evidence="1 4">Belongs to the FGGY kinase family.</text>
</comment>
<dbReference type="EC" id="2.7.1.17" evidence="7"/>
<feature type="domain" description="Carbohydrate kinase FGGY N-terminal" evidence="5">
    <location>
        <begin position="5"/>
        <end position="241"/>
    </location>
</feature>
<feature type="domain" description="Carbohydrate kinase FGGY C-terminal" evidence="6">
    <location>
        <begin position="254"/>
        <end position="424"/>
    </location>
</feature>
<evidence type="ECO:0000259" key="5">
    <source>
        <dbReference type="Pfam" id="PF00370"/>
    </source>
</evidence>
<dbReference type="Gene3D" id="3.30.420.40">
    <property type="match status" value="2"/>
</dbReference>
<evidence type="ECO:0000259" key="6">
    <source>
        <dbReference type="Pfam" id="PF02782"/>
    </source>
</evidence>
<dbReference type="EMBL" id="JACDUR010000004">
    <property type="protein sequence ID" value="MBA2892859.1"/>
    <property type="molecule type" value="Genomic_DNA"/>
</dbReference>
<evidence type="ECO:0000256" key="1">
    <source>
        <dbReference type="ARBA" id="ARBA00009156"/>
    </source>
</evidence>
<evidence type="ECO:0000256" key="3">
    <source>
        <dbReference type="ARBA" id="ARBA00022777"/>
    </source>
</evidence>
<dbReference type="InterPro" id="IPR018483">
    <property type="entry name" value="Carb_kinase_FGGY_CS"/>
</dbReference>
<organism evidence="7 8">
    <name type="scientific">Nonomuraea soli</name>
    <dbReference type="NCBI Taxonomy" id="1032476"/>
    <lineage>
        <taxon>Bacteria</taxon>
        <taxon>Bacillati</taxon>
        <taxon>Actinomycetota</taxon>
        <taxon>Actinomycetes</taxon>
        <taxon>Streptosporangiales</taxon>
        <taxon>Streptosporangiaceae</taxon>
        <taxon>Nonomuraea</taxon>
    </lineage>
</organism>
<keyword evidence="3 4" id="KW-0418">Kinase</keyword>